<keyword evidence="2" id="KW-1185">Reference proteome</keyword>
<evidence type="ECO:0000313" key="2">
    <source>
        <dbReference type="Proteomes" id="UP000815846"/>
    </source>
</evidence>
<organism evidence="1 2">
    <name type="scientific">Colwellia echini</name>
    <dbReference type="NCBI Taxonomy" id="1982103"/>
    <lineage>
        <taxon>Bacteria</taxon>
        <taxon>Pseudomonadati</taxon>
        <taxon>Pseudomonadota</taxon>
        <taxon>Gammaproteobacteria</taxon>
        <taxon>Alteromonadales</taxon>
        <taxon>Colwelliaceae</taxon>
        <taxon>Colwellia</taxon>
    </lineage>
</organism>
<gene>
    <name evidence="1" type="ORF">CWS31_011095</name>
</gene>
<protein>
    <submittedName>
        <fullName evidence="1">Uncharacterized protein</fullName>
    </submittedName>
</protein>
<evidence type="ECO:0000313" key="1">
    <source>
        <dbReference type="EMBL" id="TYK65401.1"/>
    </source>
</evidence>
<accession>A0ABY3MW09</accession>
<name>A0ABY3MW09_9GAMM</name>
<dbReference type="EMBL" id="PJAI02000011">
    <property type="protein sequence ID" value="TYK65401.1"/>
    <property type="molecule type" value="Genomic_DNA"/>
</dbReference>
<dbReference type="Proteomes" id="UP000815846">
    <property type="component" value="Unassembled WGS sequence"/>
</dbReference>
<reference evidence="1 2" key="1">
    <citation type="submission" date="2019-08" db="EMBL/GenBank/DDBJ databases">
        <title>Microbe sample from Colwellia echini.</title>
        <authorList>
            <person name="Christiansen L."/>
            <person name="Pathiraja D."/>
            <person name="Schultz-Johansen M."/>
            <person name="Choi I.-G."/>
            <person name="Stougaard P."/>
        </authorList>
    </citation>
    <scope>NUCLEOTIDE SEQUENCE [LARGE SCALE GENOMIC DNA]</scope>
    <source>
        <strain evidence="1 2">A3</strain>
    </source>
</reference>
<dbReference type="RefSeq" id="WP_101345324.1">
    <property type="nucleotide sequence ID" value="NZ_PJAI02000011.1"/>
</dbReference>
<sequence>MNNLPVRYIQTALKPFLLFFTGLFTVLFLLSQIAYSAKVSSAEVDTAESAPLIIQSQVKGSQEQPNVIYIMPWQGVEQIIEVKGKERTIKLPKFSPIHPKAFKQQVQFFANKQLAAKTEVVEIAE</sequence>
<proteinExistence type="predicted"/>
<comment type="caution">
    <text evidence="1">The sequence shown here is derived from an EMBL/GenBank/DDBJ whole genome shotgun (WGS) entry which is preliminary data.</text>
</comment>